<sequence>MPDTSNDKPSQMIRIPTVLIPAVRELSRLHRQGRTSEVLHSLDELILALDSSSDSTSNATSQIISAIYERLDNLESQLLGESNSNETDSAKRLASLEQKIEGMTTRMAQFADAIIQIQNNLNNQPKRNKSYYNNSYYQGQTVKIQPLTEDNLAKRLGVNVETVRKERSSQPPPLFVGWSKRKDSSGIGWEFNEKTGLYHPVS</sequence>
<gene>
    <name evidence="1" type="ORF">H6G81_23820</name>
</gene>
<dbReference type="RefSeq" id="WP_029630310.1">
    <property type="nucleotide sequence ID" value="NZ_JACJTA010000064.1"/>
</dbReference>
<evidence type="ECO:0000313" key="2">
    <source>
        <dbReference type="Proteomes" id="UP000660380"/>
    </source>
</evidence>
<keyword evidence="2" id="KW-1185">Reference proteome</keyword>
<accession>A0ABR8GWN2</accession>
<name>A0ABR8GWN2_9CYAN</name>
<comment type="caution">
    <text evidence="1">The sequence shown here is derived from an EMBL/GenBank/DDBJ whole genome shotgun (WGS) entry which is preliminary data.</text>
</comment>
<dbReference type="EMBL" id="JACJTA010000064">
    <property type="protein sequence ID" value="MBD2607471.1"/>
    <property type="molecule type" value="Genomic_DNA"/>
</dbReference>
<organism evidence="1 2">
    <name type="scientific">Scytonema hofmannii FACHB-248</name>
    <dbReference type="NCBI Taxonomy" id="1842502"/>
    <lineage>
        <taxon>Bacteria</taxon>
        <taxon>Bacillati</taxon>
        <taxon>Cyanobacteriota</taxon>
        <taxon>Cyanophyceae</taxon>
        <taxon>Nostocales</taxon>
        <taxon>Scytonemataceae</taxon>
        <taxon>Scytonema</taxon>
    </lineage>
</organism>
<dbReference type="Proteomes" id="UP000660380">
    <property type="component" value="Unassembled WGS sequence"/>
</dbReference>
<proteinExistence type="predicted"/>
<evidence type="ECO:0000313" key="1">
    <source>
        <dbReference type="EMBL" id="MBD2607471.1"/>
    </source>
</evidence>
<protein>
    <submittedName>
        <fullName evidence="1">Uncharacterized protein</fullName>
    </submittedName>
</protein>
<reference evidence="1 2" key="1">
    <citation type="journal article" date="2020" name="ISME J.">
        <title>Comparative genomics reveals insights into cyanobacterial evolution and habitat adaptation.</title>
        <authorList>
            <person name="Chen M.Y."/>
            <person name="Teng W.K."/>
            <person name="Zhao L."/>
            <person name="Hu C.X."/>
            <person name="Zhou Y.K."/>
            <person name="Han B.P."/>
            <person name="Song L.R."/>
            <person name="Shu W.S."/>
        </authorList>
    </citation>
    <scope>NUCLEOTIDE SEQUENCE [LARGE SCALE GENOMIC DNA]</scope>
    <source>
        <strain evidence="1 2">FACHB-248</strain>
    </source>
</reference>